<dbReference type="SUPFAM" id="SSF56801">
    <property type="entry name" value="Acetyl-CoA synthetase-like"/>
    <property type="match status" value="2"/>
</dbReference>
<dbReference type="Gene3D" id="3.30.559.10">
    <property type="entry name" value="Chloramphenicol acetyltransferase-like domain"/>
    <property type="match status" value="2"/>
</dbReference>
<dbReference type="PDBsum" id="2JUG"/>
<evidence type="ECO:0000313" key="7">
    <source>
        <dbReference type="EMBL" id="CAF05648.1"/>
    </source>
</evidence>
<feature type="region of interest" description="Disordered" evidence="5">
    <location>
        <begin position="2426"/>
        <end position="2448"/>
    </location>
</feature>
<reference evidence="7" key="2">
    <citation type="submission" date="2004-10" db="EMBL/GenBank/DDBJ databases">
        <title>Identifizierung und Charakterisierung des Tubulysin Biosynthesegenclusters aus dem Myxobakterium Angiococcus disciformis An d48.</title>
        <authorList>
            <person name="Sandmann A."/>
        </authorList>
    </citation>
    <scope>NUCLEOTIDE SEQUENCE</scope>
    <source>
        <strain evidence="7">An d48</strain>
    </source>
</reference>
<reference evidence="8" key="3">
    <citation type="journal article" date="2008" name="Nat. Chem. Biol.">
        <title>Multienzyme docking in hybrid megasynthetases.</title>
        <authorList>
            <person name="Richter C.D."/>
            <person name="Nietlispach D."/>
            <person name="Broadhurst R.W."/>
            <person name="Weissman K.J."/>
        </authorList>
    </citation>
    <scope>STRUCTURE BY NMR OF 2-74</scope>
</reference>
<dbReference type="InterPro" id="IPR010071">
    <property type="entry name" value="AA_adenyl_dom"/>
</dbReference>
<dbReference type="PANTHER" id="PTHR45527:SF1">
    <property type="entry name" value="FATTY ACID SYNTHASE"/>
    <property type="match status" value="1"/>
</dbReference>
<dbReference type="InterPro" id="IPR036736">
    <property type="entry name" value="ACP-like_sf"/>
</dbReference>
<organism evidence="7">
    <name type="scientific">Archangium disciforme</name>
    <dbReference type="NCBI Taxonomy" id="38"/>
    <lineage>
        <taxon>Bacteria</taxon>
        <taxon>Pseudomonadati</taxon>
        <taxon>Myxococcota</taxon>
        <taxon>Myxococcia</taxon>
        <taxon>Myxococcales</taxon>
        <taxon>Cystobacterineae</taxon>
        <taxon>Archangiaceae</taxon>
        <taxon>Archangium</taxon>
    </lineage>
</organism>
<proteinExistence type="evidence at protein level"/>
<evidence type="ECO:0000256" key="1">
    <source>
        <dbReference type="ARBA" id="ARBA00001957"/>
    </source>
</evidence>
<evidence type="ECO:0000259" key="6">
    <source>
        <dbReference type="PROSITE" id="PS50075"/>
    </source>
</evidence>
<dbReference type="InterPro" id="IPR020806">
    <property type="entry name" value="PKS_PP-bd"/>
</dbReference>
<feature type="domain" description="Carrier" evidence="6">
    <location>
        <begin position="1040"/>
        <end position="1115"/>
    </location>
</feature>
<dbReference type="InterPro" id="IPR009081">
    <property type="entry name" value="PP-bd_ACP"/>
</dbReference>
<dbReference type="PDB" id="2JUG">
    <property type="method" value="NMR"/>
    <property type="chains" value="A/B=2-74"/>
</dbReference>
<dbReference type="Pfam" id="PF00668">
    <property type="entry name" value="Condensation"/>
    <property type="match status" value="2"/>
</dbReference>
<dbReference type="EvolutionaryTrace" id="Q5ZPA9"/>
<dbReference type="Gene3D" id="2.30.38.10">
    <property type="entry name" value="Luciferase, Domain 3"/>
    <property type="match status" value="2"/>
</dbReference>
<evidence type="ECO:0007829" key="8">
    <source>
        <dbReference type="PDB" id="2JUG"/>
    </source>
</evidence>
<dbReference type="CDD" id="cd02440">
    <property type="entry name" value="AdoMet_MTases"/>
    <property type="match status" value="1"/>
</dbReference>
<dbReference type="NCBIfam" id="NF003417">
    <property type="entry name" value="PRK04813.1"/>
    <property type="match status" value="3"/>
</dbReference>
<dbReference type="Gene3D" id="3.30.300.30">
    <property type="match status" value="3"/>
</dbReference>
<dbReference type="Gene3D" id="1.10.1200.10">
    <property type="entry name" value="ACP-like"/>
    <property type="match status" value="2"/>
</dbReference>
<evidence type="ECO:0000256" key="5">
    <source>
        <dbReference type="SAM" id="MobiDB-lite"/>
    </source>
</evidence>
<dbReference type="InterPro" id="IPR001242">
    <property type="entry name" value="Condensation_dom"/>
</dbReference>
<dbReference type="GO" id="GO:0003824">
    <property type="term" value="F:catalytic activity"/>
    <property type="evidence" value="ECO:0007669"/>
    <property type="project" value="InterPro"/>
</dbReference>
<dbReference type="SUPFAM" id="SSF52777">
    <property type="entry name" value="CoA-dependent acyltransferases"/>
    <property type="match status" value="4"/>
</dbReference>
<reference evidence="7" key="1">
    <citation type="journal article" date="2004" name="Chem. Biol.">
        <title>Identification and analysis of the core biosynthetic machinery of tubulysin, a potent cytotoxin with potential anticancer activity.</title>
        <authorList>
            <person name="Sandmann A."/>
            <person name="Sasse F."/>
            <person name="Muller R."/>
        </authorList>
    </citation>
    <scope>NUCLEOTIDE SEQUENCE</scope>
    <source>
        <strain evidence="7">An d48</strain>
    </source>
</reference>
<dbReference type="Pfam" id="PF08242">
    <property type="entry name" value="Methyltransf_12"/>
    <property type="match status" value="1"/>
</dbReference>
<dbReference type="SUPFAM" id="SSF53335">
    <property type="entry name" value="S-adenosyl-L-methionine-dependent methyltransferases"/>
    <property type="match status" value="1"/>
</dbReference>
<dbReference type="BMRB" id="Q5ZPA9"/>
<dbReference type="InterPro" id="IPR020845">
    <property type="entry name" value="AMP-binding_CS"/>
</dbReference>
<evidence type="ECO:0000256" key="4">
    <source>
        <dbReference type="ARBA" id="ARBA00022737"/>
    </source>
</evidence>
<dbReference type="FunFam" id="1.10.1200.10:FF:000016">
    <property type="entry name" value="Non-ribosomal peptide synthase"/>
    <property type="match status" value="2"/>
</dbReference>
<evidence type="ECO:0000256" key="2">
    <source>
        <dbReference type="ARBA" id="ARBA00022450"/>
    </source>
</evidence>
<dbReference type="Pfam" id="PF13193">
    <property type="entry name" value="AMP-binding_C"/>
    <property type="match status" value="2"/>
</dbReference>
<dbReference type="FunFam" id="3.40.50.12780:FF:000012">
    <property type="entry name" value="Non-ribosomal peptide synthetase"/>
    <property type="match status" value="2"/>
</dbReference>
<keyword evidence="8" id="KW-0002">3D-structure</keyword>
<dbReference type="InterPro" id="IPR000873">
    <property type="entry name" value="AMP-dep_synth/lig_dom"/>
</dbReference>
<dbReference type="InterPro" id="IPR013217">
    <property type="entry name" value="Methyltransf_12"/>
</dbReference>
<dbReference type="PROSITE" id="PS00455">
    <property type="entry name" value="AMP_BINDING"/>
    <property type="match status" value="2"/>
</dbReference>
<name>Q5ZPA9_9BACT</name>
<dbReference type="InterPro" id="IPR023213">
    <property type="entry name" value="CAT-like_dom_sf"/>
</dbReference>
<feature type="region of interest" description="Disordered" evidence="5">
    <location>
        <begin position="2605"/>
        <end position="2625"/>
    </location>
</feature>
<dbReference type="CDD" id="cd19531">
    <property type="entry name" value="LCL_NRPS-like"/>
    <property type="match status" value="2"/>
</dbReference>
<dbReference type="Pfam" id="PF18563">
    <property type="entry name" value="TubC_N"/>
    <property type="match status" value="1"/>
</dbReference>
<dbReference type="GO" id="GO:0009403">
    <property type="term" value="P:toxin biosynthetic process"/>
    <property type="evidence" value="ECO:0007669"/>
    <property type="project" value="UniProtKB-ARBA"/>
</dbReference>
<protein>
    <submittedName>
        <fullName evidence="7">TubC protein</fullName>
    </submittedName>
</protein>
<dbReference type="PANTHER" id="PTHR45527">
    <property type="entry name" value="NONRIBOSOMAL PEPTIDE SYNTHETASE"/>
    <property type="match status" value="1"/>
</dbReference>
<dbReference type="NCBIfam" id="TIGR01733">
    <property type="entry name" value="AA-adenyl-dom"/>
    <property type="match status" value="2"/>
</dbReference>
<dbReference type="GO" id="GO:0072330">
    <property type="term" value="P:monocarboxylic acid biosynthetic process"/>
    <property type="evidence" value="ECO:0007669"/>
    <property type="project" value="UniProtKB-ARBA"/>
</dbReference>
<comment type="cofactor">
    <cofactor evidence="1">
        <name>pantetheine 4'-phosphate</name>
        <dbReference type="ChEBI" id="CHEBI:47942"/>
    </cofactor>
</comment>
<dbReference type="GO" id="GO:0031177">
    <property type="term" value="F:phosphopantetheine binding"/>
    <property type="evidence" value="ECO:0007669"/>
    <property type="project" value="InterPro"/>
</dbReference>
<dbReference type="InterPro" id="IPR025110">
    <property type="entry name" value="AMP-bd_C"/>
</dbReference>
<dbReference type="Pfam" id="PF00501">
    <property type="entry name" value="AMP-binding"/>
    <property type="match status" value="2"/>
</dbReference>
<dbReference type="SUPFAM" id="SSF47336">
    <property type="entry name" value="ACP-like"/>
    <property type="match status" value="2"/>
</dbReference>
<feature type="domain" description="Carrier" evidence="6">
    <location>
        <begin position="2511"/>
        <end position="2586"/>
    </location>
</feature>
<gene>
    <name evidence="7" type="primary">tubC</name>
</gene>
<dbReference type="Pfam" id="PF00550">
    <property type="entry name" value="PP-binding"/>
    <property type="match status" value="2"/>
</dbReference>
<dbReference type="Gene3D" id="3.40.50.980">
    <property type="match status" value="4"/>
</dbReference>
<accession>Q5ZPA9</accession>
<dbReference type="CDD" id="cd12117">
    <property type="entry name" value="A_NRPS_Srf_like"/>
    <property type="match status" value="2"/>
</dbReference>
<dbReference type="InterPro" id="IPR045851">
    <property type="entry name" value="AMP-bd_C_sf"/>
</dbReference>
<dbReference type="Gene3D" id="1.10.10.1830">
    <property type="entry name" value="Non-ribosomal peptide synthase, adenylation domain"/>
    <property type="match status" value="1"/>
</dbReference>
<dbReference type="InterPro" id="IPR041464">
    <property type="entry name" value="TubC_N"/>
</dbReference>
<dbReference type="InterPro" id="IPR029063">
    <property type="entry name" value="SAM-dependent_MTases_sf"/>
</dbReference>
<dbReference type="InterPro" id="IPR006162">
    <property type="entry name" value="Ppantetheine_attach_site"/>
</dbReference>
<dbReference type="GO" id="GO:0005829">
    <property type="term" value="C:cytosol"/>
    <property type="evidence" value="ECO:0007669"/>
    <property type="project" value="TreeGrafter"/>
</dbReference>
<dbReference type="InterPro" id="IPR044894">
    <property type="entry name" value="TubC_N_sf"/>
</dbReference>
<dbReference type="Gene3D" id="3.40.50.150">
    <property type="entry name" value="Vaccinia Virus protein VP39"/>
    <property type="match status" value="1"/>
</dbReference>
<dbReference type="Gene3D" id="3.30.559.30">
    <property type="entry name" value="Nonribosomal peptide synthetase, condensation domain"/>
    <property type="match status" value="2"/>
</dbReference>
<dbReference type="FunFam" id="3.40.50.980:FF:000001">
    <property type="entry name" value="Non-ribosomal peptide synthetase"/>
    <property type="match status" value="2"/>
</dbReference>
<evidence type="ECO:0000256" key="3">
    <source>
        <dbReference type="ARBA" id="ARBA00022553"/>
    </source>
</evidence>
<dbReference type="GO" id="GO:0043041">
    <property type="term" value="P:amino acid activation for nonribosomal peptide biosynthetic process"/>
    <property type="evidence" value="ECO:0007669"/>
    <property type="project" value="TreeGrafter"/>
</dbReference>
<keyword evidence="2" id="KW-0596">Phosphopantetheine</keyword>
<dbReference type="PROSITE" id="PS50075">
    <property type="entry name" value="CARRIER"/>
    <property type="match status" value="2"/>
</dbReference>
<dbReference type="SMART" id="SM00823">
    <property type="entry name" value="PKS_PP"/>
    <property type="match status" value="2"/>
</dbReference>
<dbReference type="EMBL" id="AJ620477">
    <property type="protein sequence ID" value="CAF05648.1"/>
    <property type="molecule type" value="Genomic_DNA"/>
</dbReference>
<sequence length="2625" mass="289160">MSAGALLAHAASLGVRLWVEGERLRFQAPPGVMTPELQSRLGGARHELIALLRQLQPSSQGGSLLAPVARNGRLALSFAQQRLWFQEQLHPEAPANNLTGAVVFTGPLHVAALLGAVAALVRRHEALRTTLGEEGGVPYSLIGEPWQPALEVEALPGATVGERLEQAREVALAESRRRFALETEPHLRVRLLRLAEQQHVLVLSLHHIAADGVGLQVLEQELAALYGALSAGAEPRLPPLPLQVADLADWQRRWVEGEEYQVQLAYWRRQLAGLTPLEVPGDHPRPRIPSMRGAEVRAPLLSAPQAQVLRALGQGEGATLYMTLLAALGVLLQRWTGQHDMAVGSAAANRNRPGLEGILGFLLNIVLLRLDLRGRPRFRELLRQARRVCVEAYAHQELPFEHLVEALQPGSERGDSSLYRVALAVSDTPWMPGHGLKLEGVQAQPLDFPRGVLDLDLHLWVYDTGEGLTGRLEYAVDLYEEPTARRLLEGFRQVLEAVVEAPDRPVPELPVLGEQERHQVLSGWNRTQRPYPREASVHGLFQQRALQAPRAVAVVYGERSLTYGELAERARGLAQGLVARGVRRGDLVALRLERSPEQVESMLAVLQAGAAYVPLDPSYPVQRQEFMLQDSGARLLVHSGPLPFAPQGCATLDLQAWHPAPSDGGEPLPQCSGEDLAYVIYTSGSTGQPKGVAVCHRAMTRLVCNTDYVQLGPEDRVAQASNASFDAATFEVWGALLNGARLVGLATEEAIQARRLAEVLREQRISVLFVTTALFNHVAREQPQAFSTLRYLLFGGEAVDASSVRRVLKQGAPGHLLHVYGPTENTTFSTAWRVEHLAEQAHTVPMGHPIANSRLHVLDEALQPVPVGAMGEVYLGGDGLALGYWRHPEATAERFVPDPHGLEPGGRLYRTGDLARRQADGAVVFAGRVDRQVKLRGFRVEPAEIESHLCEHSEVSAAVVELRGEGALRRLVAYVVPRAGGRPGAEELRTFLRTRLPEYMLPASFSLLEALPLTPNGKVDRSALPESFEEASREQAPVVPPRGPVEALLVDIWREVLGTQRVSVHDDFFDLGGHSLLATRVVSRLREALQVELPLRTLFEAPQLSALAAQVEVLLGHRQLRPPPLVPAVRPPELPLSFAQQRLWFLQQLAPQSTAYQILDAWHVRGRVDVGALERALEQLVRRHEALRTTFEPGGDGVPRQRIHAPAPVPLRQVDLRSHGIAAREEALRWMREQALRPLELDKGPLLRVSLLRLEEAQSLLFLELHHIVGDGWSLSVWSRELSHLYEAALHGAEPGLAPLPVQYADFALWQRGWLQGPVLREELTWWRERLARLAPLRLPADHARPEVQRFNGATYRFTLPGVRVQALRRLGHEHGATLFMVLLAGFNALLARYTGQTDIAIGAPIANRTRGEVEGLIGFFVNTLVLRTRLEGNPSFLELLRRVRETTLEAYAHQELPFERLVEELQPERQANQNPLVQVLLALQNAPREPLRLAGLEAEHLEYLVATTRFDLELHLWEEEEGLSCIAVYDRALYGAGTVERLVGAWCTLLEGVAELPARRVAELPLVPARELRQVPPPSPAAAIETSIGARFSEVARRQPGATAVTQGGRHLTYAELEERSERLARYLAWLGVRAGDRVGLATERTLERIISLLGILKAGAAYVPLDVRQPARRLSLLVQAAGVRTVIAEEQARTVLSGLGQPLTLVDAAQEPASAQQVPALGPERSLGGDMLAYVLFTSGSTGEPKGVCIPHRAVLRLIHEPSYVQLSPREVMLHYAPLEFDASTFEVWGALLNGARLVLVPPEQQSLESLGQELSTQGVTVLWLTAGLFRLMVEEQLKSLRGVRQLLAGGDVLPMPQVRRLREALPECQLINGYGPTESCTFTCCHRVGSPQELGGSVPIGTPIDLGWVSVVDERLQPVPDGAPGELLVGGPGLAWGYLQHPELTAERFIPDPLSRTPGARVYRTGDLVRRREDGTLEFLGRVDHQLKVRGFRIEPGEVEAAVLTHPAVQSAVVVGREGPGGKELVCYAVPRVESSEQGSQQEQRLVHEWESVFDGHMYREAPVGGEPTFNIVGWKSSYTGQPVAVEEMRDWLRHRVERVRGLRPRRILEVGCGTGLMLFALLPHCERYVGTDFSPAALDYVRRYLPPEHPGRVELLHRTADEWSGVAAGSFDAVLLNSVVQYFPSQEYLRQVLARCVEAVEDGGFVFVGDVRSLPLLESFHASVELERAAPSMPLEAWRERVRRAVLEDNELVVDPALFVALAHQHPRVSHVDIELTRGTHPNEMARFRYNAVLHIGPRTPPPASEVPWVDWSTQGLSLDALRARLRQGPPGPLGVAGIPNARVLPAVRAAEALGSTGSARRVEELRRRLSQPGTGAQDPDPFWQLAESLGYTAAVSWSPGRRDGAFDVLFLPATPGMHPRWLGPTPLNRTPPPASARLSSEPRRASLSLRLGSALRAHLQTHLPDFMVPSRFVVLQSLPLTPNGKVDRAALPVPDSRRLESAPLVPPSNELERVLAQVWKEVLGLEEVSREDNFFDVGGHSLLLAQVCSRLEARLGRRLELVTLFRYSSIAALAEHLQAPQELAAAEAQVQRMATERALLQQQAAQRRRAGSKRGAPNDT</sequence>
<dbReference type="PROSITE" id="PS00012">
    <property type="entry name" value="PHOSPHOPANTETHEINE"/>
    <property type="match status" value="2"/>
</dbReference>
<keyword evidence="4" id="KW-0677">Repeat</keyword>
<keyword evidence="3" id="KW-0597">Phosphoprotein</keyword>
<dbReference type="SMR" id="Q5ZPA9"/>